<dbReference type="RefSeq" id="WP_092959366.1">
    <property type="nucleotide sequence ID" value="NZ_FOSQ01000003.1"/>
</dbReference>
<dbReference type="Pfam" id="PF08808">
    <property type="entry name" value="RES"/>
    <property type="match status" value="1"/>
</dbReference>
<dbReference type="SMART" id="SM00953">
    <property type="entry name" value="RES"/>
    <property type="match status" value="1"/>
</dbReference>
<accession>A0A1I4A7E4</accession>
<dbReference type="InterPro" id="IPR014914">
    <property type="entry name" value="RES_dom"/>
</dbReference>
<feature type="domain" description="RES" evidence="1">
    <location>
        <begin position="13"/>
        <end position="134"/>
    </location>
</feature>
<reference evidence="2 3" key="1">
    <citation type="submission" date="2016-10" db="EMBL/GenBank/DDBJ databases">
        <authorList>
            <person name="de Groot N.N."/>
        </authorList>
    </citation>
    <scope>NUCLEOTIDE SEQUENCE [LARGE SCALE GENOMIC DNA]</scope>
    <source>
        <strain evidence="2 3">DSM 19981</strain>
    </source>
</reference>
<name>A0A1I4A7E4_9PROT</name>
<evidence type="ECO:0000313" key="2">
    <source>
        <dbReference type="EMBL" id="SFK52110.1"/>
    </source>
</evidence>
<protein>
    <submittedName>
        <fullName evidence="2">RES domain-containing protein</fullName>
    </submittedName>
</protein>
<evidence type="ECO:0000259" key="1">
    <source>
        <dbReference type="SMART" id="SM00953"/>
    </source>
</evidence>
<dbReference type="Proteomes" id="UP000199473">
    <property type="component" value="Unassembled WGS sequence"/>
</dbReference>
<proteinExistence type="predicted"/>
<evidence type="ECO:0000313" key="3">
    <source>
        <dbReference type="Proteomes" id="UP000199473"/>
    </source>
</evidence>
<keyword evidence="3" id="KW-1185">Reference proteome</keyword>
<dbReference type="STRING" id="1123062.SAMN02745775_103188"/>
<sequence length="163" mass="17082">MRVYRLGTAQHPVWDGLGAALHGGRWNPPGRPVIYAAATLSLAMLERLAQRRNLGGTLLVEAAVPDDLAIEDLCAAPPLGWRSPGSPEAVAAGAAWLAAGRTALMRVPSALVPREANIVINPAHPDGARIIAGPAEPLDWDPRLFGIPALATVPPPSPRGRRA</sequence>
<dbReference type="AlphaFoldDB" id="A0A1I4A7E4"/>
<organism evidence="2 3">
    <name type="scientific">Falsiroseomonas stagni DSM 19981</name>
    <dbReference type="NCBI Taxonomy" id="1123062"/>
    <lineage>
        <taxon>Bacteria</taxon>
        <taxon>Pseudomonadati</taxon>
        <taxon>Pseudomonadota</taxon>
        <taxon>Alphaproteobacteria</taxon>
        <taxon>Acetobacterales</taxon>
        <taxon>Roseomonadaceae</taxon>
        <taxon>Falsiroseomonas</taxon>
    </lineage>
</organism>
<dbReference type="EMBL" id="FOSQ01000003">
    <property type="protein sequence ID" value="SFK52110.1"/>
    <property type="molecule type" value="Genomic_DNA"/>
</dbReference>
<gene>
    <name evidence="2" type="ORF">SAMN02745775_103188</name>
</gene>
<dbReference type="OrthoDB" id="9789501at2"/>